<comment type="caution">
    <text evidence="2">The sequence shown here is derived from an EMBL/GenBank/DDBJ whole genome shotgun (WGS) entry which is preliminary data.</text>
</comment>
<proteinExistence type="predicted"/>
<sequence length="451" mass="49500">MNEIPRCQKRKSDDQSPSDGRRPHHCVQSDEPTAETASSLGGAALFKDVWGTLVKAGWTSKRSSSRSLDSRYKYIRPGGRHDGEEGTNFLLGELAVLTYVKDICIIDSTVQGVYDQEGATVLYGSSVDVDGVSVALPVRQPPPSVAVKGSVKGSTTREQKALSPLVYATERLKTSAPASVALPVRQTLLGVEYEIEMVVGRTRAGAHGSEAEVEVLVEQLAVGADGDNPERSTAFSGHASTVTIHESALHSGAAPIATTELRRHLHERWMKSKAYRPIGTAYINGRAYRLAQKGKNASLFQIRWLDSHFQSAVEHISVAIVQQGIKDNVSLTRVKNPDWRILVRPDPTDEIDCDGGSSDCGEEEVLEAFDPSELLPTILQRLKLFETCDASLQDKLTRLRTCTSTPTGRQRPTCALNSTIDLSVQLSQTSWRIYISTFGAKFYMRRTNTLW</sequence>
<dbReference type="AlphaFoldDB" id="A0A8T1U504"/>
<dbReference type="PANTHER" id="PTHR37069">
    <property type="entry name" value="DDE_TNP_1_7 DOMAIN-CONTAINING PROTEIN"/>
    <property type="match status" value="1"/>
</dbReference>
<protein>
    <submittedName>
        <fullName evidence="2">Uncharacterized protein</fullName>
    </submittedName>
</protein>
<dbReference type="EMBL" id="JAENGZ010000737">
    <property type="protein sequence ID" value="KAG6954563.1"/>
    <property type="molecule type" value="Genomic_DNA"/>
</dbReference>
<dbReference type="VEuPathDB" id="FungiDB:PC110_g11403"/>
<evidence type="ECO:0000313" key="3">
    <source>
        <dbReference type="Proteomes" id="UP000688947"/>
    </source>
</evidence>
<dbReference type="Proteomes" id="UP000688947">
    <property type="component" value="Unassembled WGS sequence"/>
</dbReference>
<name>A0A8T1U504_9STRA</name>
<feature type="region of interest" description="Disordered" evidence="1">
    <location>
        <begin position="1"/>
        <end position="35"/>
    </location>
</feature>
<dbReference type="OrthoDB" id="117697at2759"/>
<gene>
    <name evidence="2" type="ORF">JG687_00011749</name>
</gene>
<evidence type="ECO:0000256" key="1">
    <source>
        <dbReference type="SAM" id="MobiDB-lite"/>
    </source>
</evidence>
<evidence type="ECO:0000313" key="2">
    <source>
        <dbReference type="EMBL" id="KAG6954563.1"/>
    </source>
</evidence>
<organism evidence="2 3">
    <name type="scientific">Phytophthora cactorum</name>
    <dbReference type="NCBI Taxonomy" id="29920"/>
    <lineage>
        <taxon>Eukaryota</taxon>
        <taxon>Sar</taxon>
        <taxon>Stramenopiles</taxon>
        <taxon>Oomycota</taxon>
        <taxon>Peronosporomycetes</taxon>
        <taxon>Peronosporales</taxon>
        <taxon>Peronosporaceae</taxon>
        <taxon>Phytophthora</taxon>
    </lineage>
</organism>
<reference evidence="2" key="1">
    <citation type="submission" date="2021-01" db="EMBL/GenBank/DDBJ databases">
        <title>Phytophthora aleatoria, a newly-described species from Pinus radiata is distinct from Phytophthora cactorum isolates based on comparative genomics.</title>
        <authorList>
            <person name="Mcdougal R."/>
            <person name="Panda P."/>
            <person name="Williams N."/>
            <person name="Studholme D.J."/>
        </authorList>
    </citation>
    <scope>NUCLEOTIDE SEQUENCE</scope>
    <source>
        <strain evidence="2">NZFS 3830</strain>
    </source>
</reference>
<accession>A0A8T1U504</accession>
<dbReference type="PANTHER" id="PTHR37069:SF2">
    <property type="entry name" value="PIGGYBAC TRANSPOSABLE ELEMENT-DERIVED PROTEIN DOMAIN-CONTAINING PROTEIN"/>
    <property type="match status" value="1"/>
</dbReference>